<keyword evidence="3" id="KW-1185">Reference proteome</keyword>
<accession>A0ABR8AEV3</accession>
<organism evidence="2 3">
    <name type="scientific">Calothrix parietina FACHB-288</name>
    <dbReference type="NCBI Taxonomy" id="2692896"/>
    <lineage>
        <taxon>Bacteria</taxon>
        <taxon>Bacillati</taxon>
        <taxon>Cyanobacteriota</taxon>
        <taxon>Cyanophyceae</taxon>
        <taxon>Nostocales</taxon>
        <taxon>Calotrichaceae</taxon>
        <taxon>Calothrix</taxon>
    </lineage>
</organism>
<dbReference type="Proteomes" id="UP000658514">
    <property type="component" value="Unassembled WGS sequence"/>
</dbReference>
<dbReference type="EMBL" id="JACJQH010000041">
    <property type="protein sequence ID" value="MBD2198464.1"/>
    <property type="molecule type" value="Genomic_DNA"/>
</dbReference>
<feature type="signal peptide" evidence="1">
    <location>
        <begin position="1"/>
        <end position="26"/>
    </location>
</feature>
<dbReference type="RefSeq" id="WP_190546252.1">
    <property type="nucleotide sequence ID" value="NZ_CAWPNO010000075.1"/>
</dbReference>
<protein>
    <submittedName>
        <fullName evidence="2">SH3 domain-containing protein</fullName>
    </submittedName>
</protein>
<evidence type="ECO:0000313" key="3">
    <source>
        <dbReference type="Proteomes" id="UP000658514"/>
    </source>
</evidence>
<name>A0ABR8AEV3_9CYAN</name>
<comment type="caution">
    <text evidence="2">The sequence shown here is derived from an EMBL/GenBank/DDBJ whole genome shotgun (WGS) entry which is preliminary data.</text>
</comment>
<proteinExistence type="predicted"/>
<evidence type="ECO:0000313" key="2">
    <source>
        <dbReference type="EMBL" id="MBD2198464.1"/>
    </source>
</evidence>
<feature type="chain" id="PRO_5045440769" evidence="1">
    <location>
        <begin position="27"/>
        <end position="210"/>
    </location>
</feature>
<sequence length="210" mass="23215">MNKFLPNYFLSWLVGVCLLSPLAVQAKSDNPNGSRNEPQAGWSLWRPKAQASKADFNSGFSNLELGGYLDFENACKTDGGSKKITYWFRLSNSLQRIGTGQVESGCWVSGRFLHTYSSTAIKTSLQNVNCLRVDTYNKQGLVIREEPRQNSRSLGTVAHGKTVRLDSYPASIVEVDGKNWIAIASPKEGWISDGSFASRGNLRLCSAKKR</sequence>
<reference evidence="2 3" key="1">
    <citation type="journal article" date="2020" name="ISME J.">
        <title>Comparative genomics reveals insights into cyanobacterial evolution and habitat adaptation.</title>
        <authorList>
            <person name="Chen M.Y."/>
            <person name="Teng W.K."/>
            <person name="Zhao L."/>
            <person name="Hu C.X."/>
            <person name="Zhou Y.K."/>
            <person name="Han B.P."/>
            <person name="Song L.R."/>
            <person name="Shu W.S."/>
        </authorList>
    </citation>
    <scope>NUCLEOTIDE SEQUENCE [LARGE SCALE GENOMIC DNA]</scope>
    <source>
        <strain evidence="2 3">FACHB-288</strain>
    </source>
</reference>
<evidence type="ECO:0000256" key="1">
    <source>
        <dbReference type="SAM" id="SignalP"/>
    </source>
</evidence>
<keyword evidence="1" id="KW-0732">Signal</keyword>
<gene>
    <name evidence="2" type="ORF">H6G24_23755</name>
</gene>